<name>A0A5B7DF49_PORTR</name>
<keyword evidence="2" id="KW-1185">Reference proteome</keyword>
<proteinExistence type="predicted"/>
<dbReference type="AlphaFoldDB" id="A0A5B7DF49"/>
<dbReference type="Proteomes" id="UP000324222">
    <property type="component" value="Unassembled WGS sequence"/>
</dbReference>
<gene>
    <name evidence="1" type="ORF">E2C01_012856</name>
</gene>
<organism evidence="1 2">
    <name type="scientific">Portunus trituberculatus</name>
    <name type="common">Swimming crab</name>
    <name type="synonym">Neptunus trituberculatus</name>
    <dbReference type="NCBI Taxonomy" id="210409"/>
    <lineage>
        <taxon>Eukaryota</taxon>
        <taxon>Metazoa</taxon>
        <taxon>Ecdysozoa</taxon>
        <taxon>Arthropoda</taxon>
        <taxon>Crustacea</taxon>
        <taxon>Multicrustacea</taxon>
        <taxon>Malacostraca</taxon>
        <taxon>Eumalacostraca</taxon>
        <taxon>Eucarida</taxon>
        <taxon>Decapoda</taxon>
        <taxon>Pleocyemata</taxon>
        <taxon>Brachyura</taxon>
        <taxon>Eubrachyura</taxon>
        <taxon>Portunoidea</taxon>
        <taxon>Portunidae</taxon>
        <taxon>Portuninae</taxon>
        <taxon>Portunus</taxon>
    </lineage>
</organism>
<evidence type="ECO:0000313" key="2">
    <source>
        <dbReference type="Proteomes" id="UP000324222"/>
    </source>
</evidence>
<evidence type="ECO:0000313" key="1">
    <source>
        <dbReference type="EMBL" id="MPC19928.1"/>
    </source>
</evidence>
<reference evidence="1 2" key="1">
    <citation type="submission" date="2019-05" db="EMBL/GenBank/DDBJ databases">
        <title>Another draft genome of Portunus trituberculatus and its Hox gene families provides insights of decapod evolution.</title>
        <authorList>
            <person name="Jeong J.-H."/>
            <person name="Song I."/>
            <person name="Kim S."/>
            <person name="Choi T."/>
            <person name="Kim D."/>
            <person name="Ryu S."/>
            <person name="Kim W."/>
        </authorList>
    </citation>
    <scope>NUCLEOTIDE SEQUENCE [LARGE SCALE GENOMIC DNA]</scope>
    <source>
        <tissue evidence="1">Muscle</tissue>
    </source>
</reference>
<sequence length="76" mass="8670">MSEYYSKEPQHKLHAQSKTKGEYFSVWRQTLLNLLWRSPGQDPNNAMVTTTTACHTATHRHTPLPILPGTGEHFGH</sequence>
<accession>A0A5B7DF49</accession>
<comment type="caution">
    <text evidence="1">The sequence shown here is derived from an EMBL/GenBank/DDBJ whole genome shotgun (WGS) entry which is preliminary data.</text>
</comment>
<protein>
    <submittedName>
        <fullName evidence="1">Uncharacterized protein</fullName>
    </submittedName>
</protein>
<dbReference type="EMBL" id="VSRR010000817">
    <property type="protein sequence ID" value="MPC19928.1"/>
    <property type="molecule type" value="Genomic_DNA"/>
</dbReference>